<evidence type="ECO:0000313" key="2">
    <source>
        <dbReference type="EMBL" id="PVH98002.1"/>
    </source>
</evidence>
<keyword evidence="3" id="KW-1185">Reference proteome</keyword>
<sequence length="71" mass="8644">MLFEKMEENNETGKLETSALRVVSLQKRRKRRNERKSEDAAPERRDNRINNRGEFKEEKQDHRTSTKKRKK</sequence>
<dbReference type="AlphaFoldDB" id="A0A2V1DIK6"/>
<accession>A0A2V1DIK6</accession>
<evidence type="ECO:0000313" key="3">
    <source>
        <dbReference type="Proteomes" id="UP000244855"/>
    </source>
</evidence>
<evidence type="ECO:0000256" key="1">
    <source>
        <dbReference type="SAM" id="MobiDB-lite"/>
    </source>
</evidence>
<gene>
    <name evidence="2" type="ORF">DM02DRAFT_61761</name>
</gene>
<reference evidence="2 3" key="1">
    <citation type="journal article" date="2018" name="Sci. Rep.">
        <title>Comparative genomics provides insights into the lifestyle and reveals functional heterogeneity of dark septate endophytic fungi.</title>
        <authorList>
            <person name="Knapp D.G."/>
            <person name="Nemeth J.B."/>
            <person name="Barry K."/>
            <person name="Hainaut M."/>
            <person name="Henrissat B."/>
            <person name="Johnson J."/>
            <person name="Kuo A."/>
            <person name="Lim J.H.P."/>
            <person name="Lipzen A."/>
            <person name="Nolan M."/>
            <person name="Ohm R.A."/>
            <person name="Tamas L."/>
            <person name="Grigoriev I.V."/>
            <person name="Spatafora J.W."/>
            <person name="Nagy L.G."/>
            <person name="Kovacs G.M."/>
        </authorList>
    </citation>
    <scope>NUCLEOTIDE SEQUENCE [LARGE SCALE GENOMIC DNA]</scope>
    <source>
        <strain evidence="2 3">DSE2036</strain>
    </source>
</reference>
<dbReference type="EMBL" id="KZ805423">
    <property type="protein sequence ID" value="PVH98002.1"/>
    <property type="molecule type" value="Genomic_DNA"/>
</dbReference>
<organism evidence="2 3">
    <name type="scientific">Periconia macrospinosa</name>
    <dbReference type="NCBI Taxonomy" id="97972"/>
    <lineage>
        <taxon>Eukaryota</taxon>
        <taxon>Fungi</taxon>
        <taxon>Dikarya</taxon>
        <taxon>Ascomycota</taxon>
        <taxon>Pezizomycotina</taxon>
        <taxon>Dothideomycetes</taxon>
        <taxon>Pleosporomycetidae</taxon>
        <taxon>Pleosporales</taxon>
        <taxon>Massarineae</taxon>
        <taxon>Periconiaceae</taxon>
        <taxon>Periconia</taxon>
    </lineage>
</organism>
<feature type="region of interest" description="Disordered" evidence="1">
    <location>
        <begin position="1"/>
        <end position="71"/>
    </location>
</feature>
<name>A0A2V1DIK6_9PLEO</name>
<feature type="compositionally biased region" description="Basic and acidic residues" evidence="1">
    <location>
        <begin position="35"/>
        <end position="64"/>
    </location>
</feature>
<proteinExistence type="predicted"/>
<protein>
    <submittedName>
        <fullName evidence="2">Uncharacterized protein</fullName>
    </submittedName>
</protein>
<feature type="compositionally biased region" description="Basic and acidic residues" evidence="1">
    <location>
        <begin position="1"/>
        <end position="14"/>
    </location>
</feature>
<dbReference type="Proteomes" id="UP000244855">
    <property type="component" value="Unassembled WGS sequence"/>
</dbReference>